<dbReference type="GO" id="GO:0003968">
    <property type="term" value="F:RNA-directed RNA polymerase activity"/>
    <property type="evidence" value="ECO:0007669"/>
    <property type="project" value="UniProtKB-KW"/>
</dbReference>
<keyword evidence="4" id="KW-0547">Nucleotide-binding</keyword>
<dbReference type="GO" id="GO:0006396">
    <property type="term" value="P:RNA processing"/>
    <property type="evidence" value="ECO:0007669"/>
    <property type="project" value="InterPro"/>
</dbReference>
<evidence type="ECO:0000256" key="1">
    <source>
        <dbReference type="ARBA" id="ARBA00022484"/>
    </source>
</evidence>
<evidence type="ECO:0000256" key="6">
    <source>
        <dbReference type="ARBA" id="ARBA00022840"/>
    </source>
</evidence>
<feature type="region of interest" description="Disordered" evidence="8">
    <location>
        <begin position="2125"/>
        <end position="2149"/>
    </location>
</feature>
<feature type="region of interest" description="Disordered" evidence="8">
    <location>
        <begin position="1"/>
        <end position="39"/>
    </location>
</feature>
<evidence type="ECO:0000313" key="11">
    <source>
        <dbReference type="Proteomes" id="UP000243195"/>
    </source>
</evidence>
<dbReference type="InterPro" id="IPR043502">
    <property type="entry name" value="DNA/RNA_pol_sf"/>
</dbReference>
<keyword evidence="6" id="KW-0067">ATP-binding</keyword>
<dbReference type="InterPro" id="IPR027351">
    <property type="entry name" value="(+)RNA_virus_helicase_core_dom"/>
</dbReference>
<dbReference type="Pfam" id="PF01443">
    <property type="entry name" value="Viral_helicase1"/>
    <property type="match status" value="1"/>
</dbReference>
<dbReference type="GO" id="GO:0003723">
    <property type="term" value="F:RNA binding"/>
    <property type="evidence" value="ECO:0007669"/>
    <property type="project" value="InterPro"/>
</dbReference>
<dbReference type="GO" id="GO:0016787">
    <property type="term" value="F:hydrolase activity"/>
    <property type="evidence" value="ECO:0007669"/>
    <property type="project" value="UniProtKB-KW"/>
</dbReference>
<evidence type="ECO:0000256" key="8">
    <source>
        <dbReference type="SAM" id="MobiDB-lite"/>
    </source>
</evidence>
<evidence type="ECO:0000256" key="2">
    <source>
        <dbReference type="ARBA" id="ARBA00022679"/>
    </source>
</evidence>
<evidence type="ECO:0000256" key="4">
    <source>
        <dbReference type="ARBA" id="ARBA00022741"/>
    </source>
</evidence>
<feature type="region of interest" description="Disordered" evidence="8">
    <location>
        <begin position="2359"/>
        <end position="2384"/>
    </location>
</feature>
<evidence type="ECO:0000313" key="10">
    <source>
        <dbReference type="EMBL" id="AJA41110.1"/>
    </source>
</evidence>
<comment type="catalytic activity">
    <reaction evidence="7">
        <text>ATP + H2O = ADP + phosphate + H(+)</text>
        <dbReference type="Rhea" id="RHEA:13065"/>
        <dbReference type="ChEBI" id="CHEBI:15377"/>
        <dbReference type="ChEBI" id="CHEBI:15378"/>
        <dbReference type="ChEBI" id="CHEBI:30616"/>
        <dbReference type="ChEBI" id="CHEBI:43474"/>
        <dbReference type="ChEBI" id="CHEBI:456216"/>
        <dbReference type="EC" id="3.6.4.13"/>
    </reaction>
</comment>
<keyword evidence="3" id="KW-0548">Nucleotidyltransferase</keyword>
<name>A0A0A7RRY5_9VIRU</name>
<dbReference type="CDD" id="cd23255">
    <property type="entry name" value="Endornaviridae_RdRp"/>
    <property type="match status" value="1"/>
</dbReference>
<dbReference type="KEGG" id="vg:22835134"/>
<protein>
    <submittedName>
        <fullName evidence="10">Polyprotein</fullName>
    </submittedName>
</protein>
<organism evidence="10 11">
    <name type="scientific">Alternaria brassicicola endornavirus 1</name>
    <dbReference type="NCBI Taxonomy" id="2755034"/>
    <lineage>
        <taxon>Viruses</taxon>
        <taxon>Riboviria</taxon>
        <taxon>Orthornavirae</taxon>
        <taxon>Kitrinoviricota</taxon>
        <taxon>Alsuviricetes</taxon>
        <taxon>Martellivirales</taxon>
        <taxon>Endornaviridae</taxon>
        <taxon>Betaendornavirus</taxon>
        <taxon>Betaendornavirus alternariae</taxon>
    </lineage>
</organism>
<dbReference type="GO" id="GO:0006351">
    <property type="term" value="P:DNA-templated transcription"/>
    <property type="evidence" value="ECO:0007669"/>
    <property type="project" value="InterPro"/>
</dbReference>
<keyword evidence="11" id="KW-1185">Reference proteome</keyword>
<dbReference type="GeneID" id="22835134"/>
<evidence type="ECO:0000256" key="5">
    <source>
        <dbReference type="ARBA" id="ARBA00022801"/>
    </source>
</evidence>
<dbReference type="InterPro" id="IPR001788">
    <property type="entry name" value="RNA-dep_RNA_pol_alsuvir"/>
</dbReference>
<dbReference type="EMBL" id="KP239989">
    <property type="protein sequence ID" value="AJA41110.1"/>
    <property type="molecule type" value="Genomic_RNA"/>
</dbReference>
<dbReference type="GO" id="GO:0016556">
    <property type="term" value="P:mRNA modification"/>
    <property type="evidence" value="ECO:0007669"/>
    <property type="project" value="InterPro"/>
</dbReference>
<dbReference type="GO" id="GO:0005524">
    <property type="term" value="F:ATP binding"/>
    <property type="evidence" value="ECO:0007669"/>
    <property type="project" value="UniProtKB-KW"/>
</dbReference>
<dbReference type="Gene3D" id="3.40.50.300">
    <property type="entry name" value="P-loop containing nucleotide triphosphate hydrolases"/>
    <property type="match status" value="1"/>
</dbReference>
<feature type="domain" description="Alphavirus-like MT" evidence="9">
    <location>
        <begin position="448"/>
        <end position="657"/>
    </location>
</feature>
<dbReference type="Proteomes" id="UP000243195">
    <property type="component" value="Segment"/>
</dbReference>
<keyword evidence="1" id="KW-0696">RNA-directed RNA polymerase</keyword>
<dbReference type="Pfam" id="PF00978">
    <property type="entry name" value="RdRP_2"/>
    <property type="match status" value="1"/>
</dbReference>
<evidence type="ECO:0000256" key="3">
    <source>
        <dbReference type="ARBA" id="ARBA00022695"/>
    </source>
</evidence>
<proteinExistence type="predicted"/>
<dbReference type="Pfam" id="PF01660">
    <property type="entry name" value="Vmethyltransf"/>
    <property type="match status" value="1"/>
</dbReference>
<keyword evidence="2" id="KW-0808">Transferase</keyword>
<dbReference type="GO" id="GO:0003724">
    <property type="term" value="F:RNA helicase activity"/>
    <property type="evidence" value="ECO:0007669"/>
    <property type="project" value="UniProtKB-EC"/>
</dbReference>
<dbReference type="InterPro" id="IPR002588">
    <property type="entry name" value="Alphavirus-like_MT_dom"/>
</dbReference>
<feature type="compositionally biased region" description="Polar residues" evidence="8">
    <location>
        <begin position="1"/>
        <end position="12"/>
    </location>
</feature>
<accession>A0A0A7RRY5</accession>
<dbReference type="PROSITE" id="PS51743">
    <property type="entry name" value="ALPHAVIRUS_MT"/>
    <property type="match status" value="1"/>
</dbReference>
<keyword evidence="5" id="KW-0378">Hydrolase</keyword>
<evidence type="ECO:0000259" key="9">
    <source>
        <dbReference type="PROSITE" id="PS51743"/>
    </source>
</evidence>
<dbReference type="GO" id="GO:0008174">
    <property type="term" value="F:mRNA methyltransferase activity"/>
    <property type="evidence" value="ECO:0007669"/>
    <property type="project" value="UniProtKB-UniRule"/>
</dbReference>
<feature type="compositionally biased region" description="Polar residues" evidence="8">
    <location>
        <begin position="2362"/>
        <end position="2384"/>
    </location>
</feature>
<evidence type="ECO:0000256" key="7">
    <source>
        <dbReference type="ARBA" id="ARBA00047984"/>
    </source>
</evidence>
<dbReference type="InterPro" id="IPR027417">
    <property type="entry name" value="P-loop_NTPase"/>
</dbReference>
<feature type="compositionally biased region" description="Polar residues" evidence="8">
    <location>
        <begin position="25"/>
        <end position="35"/>
    </location>
</feature>
<sequence>MEGQRININNIESGVRAPDSEFPRTHNNNGENKNGGQFVPHRSTAIEIERRSADGPALGYWAPSFTRSTGPSPSEIISPVVPMIDNSFESNRRMRDLDELLQPNWNNAEGLFLVVESTSSRLLLMESGGAIERLSSQARTRSITIGRADVELSPRRQRLLAAHVISPMAFDFSSLMAMSRSPVNTAETTPVTCSPAAVRSKSFVKLQEDAKAFAGMLKDITVNRKHLKTLSSQAGIDLTSSRNRMTYMAWMEQTTGSFAHITNGMKHIGGENIDHLVRSFLCGFVQPLSTFSTAWVVRACYDKLDPRMGFNVKPLTKAEMLLVAQRETGTTKFRCKISLFQHWINGTMYVGAHVEEGDDEVDLIDFHFDFIFGKSNDIEKVLKNHIIGDVATAIKTQQVRGNLDLHNSKVINQLVKANAMRDYQIPSNTSDAIVDALSLAWPNRTFIKSSNKADNGHAYHAANRDLVRENLVMRFPKSGLVVDIGGAYSSHIRSGFWNVHSCFPVLDENDAKRKMENDTGIKNYIHDTETMMQSSKSVVSADRREAVARIKSGKHAYWCHSKAQNCGMVDKSGTSFGVSIDTLFYMKPEDMVAVMKAHNIIYGLHAIIVPPTFMYETSGKLAFNEGQWRISKGTFEMVTNGCSGAYHSSAAVMKTWLTTPLFVGEGFGLYVRNEGYMGSHMLLKIMRVPYGTIMQHMVRHCLWLTGNPDEQIYNIPIIDPEKPVTLLWKQPFTIERLCVNSTMLSMLKGRLSMDECNWDQLSIYARGLRHQVYTSQTGRVMQFNMSEEECRFHMILAMMEHHKLMRQISPLIPHVENIGSKGNWWTQAFKVIKNMLIKMGRTFDPTDDEYLSKVMKEHNTLDEYKMSHVTVSEVLKDVSMYTSGMQSMSKQNNAAISYHGQNRINATWVSKLLDSPETNFNNPNGAKVHAHYHSKFKTDQATQCKPQLGCPHDHRGMHEHDIGREEAKRGNCLCCGILSPLFANLCEVCRTIEKCHNTSSTCKHQHNFVNEHCCGASDCQCVRNTVCICCGKRSLSSPCLLCDDYQPHEEADSINYREQIKQAGAEIFQNAKATTIKTMSQHSRPISDWAEHVEEMEEMEREPEIMIETTVQGGIMTEDATKTDRVRLLTLAEPLEATVTNIHGVHVVKYVDTPDDGTCGFTALEQLPYPSKLNMADLQRISHRDDWWSGNDLGMFCVSQGVNLLVVGTSTSAYYQGDTKSNQYGAIVHMTTISGEVHWNACEARIMSVNADGDRDLDRRNIIGSTAKDRTGKEIDEMDVVSREEFVTNLLAEKQWLSTFPASTELNRLMRTKLVNGMLEAESETIGFHSTNGMNSTKRFTADAGVEKGLPIYITDNRIPMNGSDKPTFVKSVSSCDDVMSFMSPGVKFYFYGFEMPTPTNAAYIVPDDEIQGLQGINNTVVNNTKNVSENQTCTLELFELQSCPATVVLGMARAHRRIDFNEPNAIGLDRKRPNWKTFVDIAISARNLGVKEVYLPMLDDDFDVDEFDALVLSMLNGRSLPHQIKEKRGKAVPKMVVQPLARKALNHLINNAGFADVDMDILNFVKRESVGMSKASGKFMKIVNCGSCGLRMLKITGTECSSCGPTFNMKVSDAFSEGEFIIMPSKVGVDKTSNYLNGNWPCTADPVRLNGACMDYWREQYQMGTNSMIEATMTVHENDSYHKKSCVVGSCHVKNGQLTIRANDIKECSAYEPFVVQTDKTWSWAFSMPDGTIATAARLDNGPVRVIGSQDNIGYCLVMACNFDSGRGCVTEELNQMVKGAKAFVGVPGGGKTRGAKIAYPKATIVTKQAGMLKTFRAEGRDAVTPAQLIARKTPTDCVILDEAGLCNYTDLWPMVGKVNQLIITADINQNNTSLMASNVLTGDHTSWLSGVQIEQEFFKSYRFGPKTAQWLKRFNPRIEGVNSNDKGITWVHTTAKRVEDQLKELVGRNVDVVLVPTNADKLKLRKITNIKIETMKRFQGQQADRIGVFVTKFNPALTSTKAMYTCLSRHKTECIVVTGPQTASLSSYMFGQNLDQVAGSVSRLAFERFLNLPGPIVFIIKLGAKITWAIQGLLRALARSAQHSYQALKRIMSELWPQSADIDDDLLYDYELERVLSQESRLMSQADDEEHDGSQFGPGPTIRDDATSVAPSDIELNVIDPTPELEQEEFKDSRTEEYAQMSARGLFLSPDQLPRHTTPKDLSDDVGGAKVAEWYTKTYLWSKDQTRQAIGKESRFWNMADSCANGATEVMTWIEDLVMTVWDGLVRFVGMMLQRTGRALKTIRRWFANVLSSESRKSEEAAWEAAKKEAEHNRFERVPETIAISTASDIGQMQHEAGSYKKRRPMPTKDKWLKEEAGSVASTRNPSSKGQASPTSVKSLVQNIEKGRVGRTRKSSKVLNEALAASSETRMEAENQLFIKIGEKKAGRMIEMNWDLLQNFDFEVSWEAFCKEWDADPSCTTFSKHSSMFKGKINAAKHEDHDYESIIIMTFSKHIVALIVKLDQTFVYCHDVQTAQNSDSVDEVLTSLMEDRAGAKSVMSMIYAALWGRMKIRIIYWQWYLRTWFDFSYKAMISEKIELDGALNLHEWAAKNSYLTILKAKKRVTVTISGTDALILLNGQGLSGTKGARPIHLIRLRRGSTVNEVLVEEIGDVRTSDYVRDTVKKLLYPSYFRRHARARSNASFGGAVDILGKYWSRLLGARSGNPVQLSETWNEIKHNLPLMVGQEHQNSVKQGRKYKAYHTIRDTNNLIDIDPVTARGLVACCIPSGAGKTTLCTKEPDKYQDIDDLMTTEDFADINDINLNEGMFLVTKRYRSKVQEWIINRPTKRILLCHHPEQVEGLINNVLVVIPKWDLGKAWSDVNNQRLIKCTGEKIGPSNHDEMETMIDLWAETRLRLSLRMGTYDSNEPNATAIDWFLNTDQTAYNEIKLPTNGSTKSRLPVYDNVKQHVTVIGHAPPVTRPVIVKYINQLYNSITTRIHGEVSYRKQVVDPVENFERVAKTFFKPGWEAMVEEFVENPVLPGYKLTEEWLSMKGDPEPTMKEIKFNILDDFNRMPYNKCKLHLKSETLLKEQVDRFEDQIGRVIVWHPKPFCAVLCPVINLMKERFKLLLDKEKIVYTDGCDMNEIQFHVQDLHPDKVIEMDLKKQDRQTDMHELENEFVLMTALGFPSYLMPLWRAYNENWRYKASDMTESWQVGKRKTGDEMTSLGNTFKNMSGIAEPFVRYNTERVLILSDDMIAFGRTDWDQRWVEDHLRDKFNVQCEWAGGKSGKFCQLVVSPVRGFGFIVAADIKRLADKFRVVKSSLTREDEDWDARCYSYLSLIGPCDATNITASKMNLPRPVQWARSWGLRLQANAEYHKVTGEELDRDVNALCHNMMYSGLEKRTFNVLGTHKFKTK</sequence>
<dbReference type="SUPFAM" id="SSF56672">
    <property type="entry name" value="DNA/RNA polymerases"/>
    <property type="match status" value="1"/>
</dbReference>
<dbReference type="RefSeq" id="YP_009115493.1">
    <property type="nucleotide sequence ID" value="NC_026136.1"/>
</dbReference>
<reference evidence="10" key="1">
    <citation type="submission" date="2014-12" db="EMBL/GenBank/DDBJ databases">
        <title>Complete genome sequence of a novel endornavirus species infecting the phytopathogenic fungus Alternaria brassicicola.</title>
        <authorList>
            <person name="Shang H.H."/>
            <person name="Zhong J."/>
            <person name="Gao B.D."/>
        </authorList>
    </citation>
    <scope>NUCLEOTIDE SEQUENCE [LARGE SCALE GENOMIC DNA]</scope>
    <source>
        <strain evidence="10">1</strain>
    </source>
</reference>